<evidence type="ECO:0000256" key="4">
    <source>
        <dbReference type="ARBA" id="ARBA00023242"/>
    </source>
</evidence>
<keyword evidence="6" id="KW-1185">Reference proteome</keyword>
<dbReference type="RefSeq" id="XP_022142097.1">
    <property type="nucleotide sequence ID" value="XM_022286405.1"/>
</dbReference>
<dbReference type="InterPro" id="IPR003441">
    <property type="entry name" value="NAC-dom"/>
</dbReference>
<protein>
    <submittedName>
        <fullName evidence="7">NAC domain-containing protein 10-like</fullName>
    </submittedName>
</protein>
<dbReference type="InterPro" id="IPR036093">
    <property type="entry name" value="NAC_dom_sf"/>
</dbReference>
<organism evidence="6 7">
    <name type="scientific">Momordica charantia</name>
    <name type="common">Bitter gourd</name>
    <name type="synonym">Balsam pear</name>
    <dbReference type="NCBI Taxonomy" id="3673"/>
    <lineage>
        <taxon>Eukaryota</taxon>
        <taxon>Viridiplantae</taxon>
        <taxon>Streptophyta</taxon>
        <taxon>Embryophyta</taxon>
        <taxon>Tracheophyta</taxon>
        <taxon>Spermatophyta</taxon>
        <taxon>Magnoliopsida</taxon>
        <taxon>eudicotyledons</taxon>
        <taxon>Gunneridae</taxon>
        <taxon>Pentapetalae</taxon>
        <taxon>rosids</taxon>
        <taxon>fabids</taxon>
        <taxon>Cucurbitales</taxon>
        <taxon>Cucurbitaceae</taxon>
        <taxon>Momordiceae</taxon>
        <taxon>Momordica</taxon>
    </lineage>
</organism>
<dbReference type="PANTHER" id="PTHR31079">
    <property type="entry name" value="NAC DOMAIN-CONTAINING PROTEIN 73"/>
    <property type="match status" value="1"/>
</dbReference>
<dbReference type="Pfam" id="PF02365">
    <property type="entry name" value="NAM"/>
    <property type="match status" value="1"/>
</dbReference>
<dbReference type="GO" id="GO:0000976">
    <property type="term" value="F:transcription cis-regulatory region binding"/>
    <property type="evidence" value="ECO:0007669"/>
    <property type="project" value="TreeGrafter"/>
</dbReference>
<dbReference type="SUPFAM" id="SSF101941">
    <property type="entry name" value="NAC domain"/>
    <property type="match status" value="1"/>
</dbReference>
<keyword evidence="1" id="KW-0805">Transcription regulation</keyword>
<dbReference type="Proteomes" id="UP000504603">
    <property type="component" value="Unplaced"/>
</dbReference>
<dbReference type="OrthoDB" id="2020306at2759"/>
<dbReference type="GeneID" id="111012311"/>
<proteinExistence type="predicted"/>
<evidence type="ECO:0000313" key="6">
    <source>
        <dbReference type="Proteomes" id="UP000504603"/>
    </source>
</evidence>
<dbReference type="AlphaFoldDB" id="A0A6J1CLP4"/>
<reference evidence="7" key="1">
    <citation type="submission" date="2025-08" db="UniProtKB">
        <authorList>
            <consortium name="RefSeq"/>
        </authorList>
    </citation>
    <scope>IDENTIFICATION</scope>
    <source>
        <strain evidence="7">OHB3-1</strain>
    </source>
</reference>
<dbReference type="PANTHER" id="PTHR31079:SF20">
    <property type="entry name" value="NAC DOMAIN-CONTAINING PROTEIN 10"/>
    <property type="match status" value="1"/>
</dbReference>
<evidence type="ECO:0000256" key="1">
    <source>
        <dbReference type="ARBA" id="ARBA00023015"/>
    </source>
</evidence>
<evidence type="ECO:0000256" key="2">
    <source>
        <dbReference type="ARBA" id="ARBA00023125"/>
    </source>
</evidence>
<dbReference type="Gene3D" id="2.170.150.80">
    <property type="entry name" value="NAC domain"/>
    <property type="match status" value="1"/>
</dbReference>
<dbReference type="PROSITE" id="PS51005">
    <property type="entry name" value="NAC"/>
    <property type="match status" value="1"/>
</dbReference>
<evidence type="ECO:0000313" key="7">
    <source>
        <dbReference type="RefSeq" id="XP_022142097.1"/>
    </source>
</evidence>
<keyword evidence="3" id="KW-0804">Transcription</keyword>
<keyword evidence="2" id="KW-0238">DNA-binding</keyword>
<sequence length="270" mass="30130">MELSNYLRLRSRYSYDGDDAFGCGTLICRSCGHRSWDVPAGVKFDPSDEQILEHLEAKLKRSLHPLIDQFIPTLEGEHGICYTHPQNLPGMREDGQIRHFFHRPSKAYTAGTRKRRKVQSEEEGIDTRWHKTGKTRAVVSGGGGVGAVMGFKKILVLYSNCGRERKAQKTNWIMHQYHLGVTEDEKDGQLVASKVFFQKHPRQRQCPSSAAVDSPETAVFVDYSCSDNIPLFQFPLLGAAGRREEDGEDIAEFGSVLLGDGDDNASSVVG</sequence>
<accession>A0A6J1CLP4</accession>
<dbReference type="InterPro" id="IPR044799">
    <property type="entry name" value="SOG1-like"/>
</dbReference>
<evidence type="ECO:0000259" key="5">
    <source>
        <dbReference type="PROSITE" id="PS51005"/>
    </source>
</evidence>
<dbReference type="KEGG" id="mcha:111012311"/>
<keyword evidence="4" id="KW-0539">Nucleus</keyword>
<name>A0A6J1CLP4_MOMCH</name>
<feature type="domain" description="NAC" evidence="5">
    <location>
        <begin position="38"/>
        <end position="198"/>
    </location>
</feature>
<dbReference type="GO" id="GO:0003700">
    <property type="term" value="F:DNA-binding transcription factor activity"/>
    <property type="evidence" value="ECO:0007669"/>
    <property type="project" value="InterPro"/>
</dbReference>
<dbReference type="GO" id="GO:0005634">
    <property type="term" value="C:nucleus"/>
    <property type="evidence" value="ECO:0007669"/>
    <property type="project" value="TreeGrafter"/>
</dbReference>
<evidence type="ECO:0000256" key="3">
    <source>
        <dbReference type="ARBA" id="ARBA00023163"/>
    </source>
</evidence>
<gene>
    <name evidence="7" type="primary">LOC111012311</name>
</gene>